<keyword evidence="2" id="KW-1185">Reference proteome</keyword>
<dbReference type="EMBL" id="JAAQPH010000002">
    <property type="protein sequence ID" value="NIA67801.1"/>
    <property type="molecule type" value="Genomic_DNA"/>
</dbReference>
<protein>
    <submittedName>
        <fullName evidence="1">Uncharacterized protein</fullName>
    </submittedName>
</protein>
<reference evidence="1" key="1">
    <citation type="submission" date="2020-03" db="EMBL/GenBank/DDBJ databases">
        <title>Genome of Pelagibius litoralis DSM 21314T.</title>
        <authorList>
            <person name="Wang G."/>
        </authorList>
    </citation>
    <scope>NUCLEOTIDE SEQUENCE</scope>
    <source>
        <strain evidence="1">DSM 21314</strain>
    </source>
</reference>
<comment type="caution">
    <text evidence="1">The sequence shown here is derived from an EMBL/GenBank/DDBJ whole genome shotgun (WGS) entry which is preliminary data.</text>
</comment>
<gene>
    <name evidence="1" type="ORF">HBA54_04285</name>
</gene>
<organism evidence="1 2">
    <name type="scientific">Pelagibius litoralis</name>
    <dbReference type="NCBI Taxonomy" id="374515"/>
    <lineage>
        <taxon>Bacteria</taxon>
        <taxon>Pseudomonadati</taxon>
        <taxon>Pseudomonadota</taxon>
        <taxon>Alphaproteobacteria</taxon>
        <taxon>Rhodospirillales</taxon>
        <taxon>Rhodovibrionaceae</taxon>
        <taxon>Pelagibius</taxon>
    </lineage>
</organism>
<dbReference type="RefSeq" id="WP_167221701.1">
    <property type="nucleotide sequence ID" value="NZ_JAAQPH010000002.1"/>
</dbReference>
<dbReference type="AlphaFoldDB" id="A0A967C1S0"/>
<proteinExistence type="predicted"/>
<evidence type="ECO:0000313" key="2">
    <source>
        <dbReference type="Proteomes" id="UP000761264"/>
    </source>
</evidence>
<dbReference type="Proteomes" id="UP000761264">
    <property type="component" value="Unassembled WGS sequence"/>
</dbReference>
<evidence type="ECO:0000313" key="1">
    <source>
        <dbReference type="EMBL" id="NIA67801.1"/>
    </source>
</evidence>
<accession>A0A967C1S0</accession>
<name>A0A967C1S0_9PROT</name>
<sequence>MKRNEQHSIEIRKFLVESVGQGRDISTREAAALAGMTERNLYAVTEGATKDAVAHLPALLNIPPFAERYMAAKSYACTHVGNETGCEYEACQSVMETVGQIGPMMHDGRLCHVEKRKLALTVFLGPVRKMVAYMHRWRRQEAAG</sequence>